<gene>
    <name evidence="3" type="ORF">S01H1_17917</name>
</gene>
<evidence type="ECO:0000256" key="1">
    <source>
        <dbReference type="SAM" id="MobiDB-lite"/>
    </source>
</evidence>
<dbReference type="EMBL" id="BARS01009534">
    <property type="protein sequence ID" value="GAF76019.1"/>
    <property type="molecule type" value="Genomic_DNA"/>
</dbReference>
<evidence type="ECO:0000256" key="2">
    <source>
        <dbReference type="SAM" id="Phobius"/>
    </source>
</evidence>
<evidence type="ECO:0008006" key="4">
    <source>
        <dbReference type="Google" id="ProtNLM"/>
    </source>
</evidence>
<comment type="caution">
    <text evidence="3">The sequence shown here is derived from an EMBL/GenBank/DDBJ whole genome shotgun (WGS) entry which is preliminary data.</text>
</comment>
<protein>
    <recommendedName>
        <fullName evidence="4">Glycosyltransferase RgtA/B/C/D-like domain-containing protein</fullName>
    </recommendedName>
</protein>
<keyword evidence="2" id="KW-0472">Membrane</keyword>
<proteinExistence type="predicted"/>
<evidence type="ECO:0000313" key="3">
    <source>
        <dbReference type="EMBL" id="GAF76019.1"/>
    </source>
</evidence>
<dbReference type="AlphaFoldDB" id="X0S4U4"/>
<name>X0S4U4_9ZZZZ</name>
<feature type="transmembrane region" description="Helical" evidence="2">
    <location>
        <begin position="52"/>
        <end position="75"/>
    </location>
</feature>
<feature type="transmembrane region" description="Helical" evidence="2">
    <location>
        <begin position="126"/>
        <end position="146"/>
    </location>
</feature>
<accession>X0S4U4</accession>
<feature type="transmembrane region" description="Helical" evidence="2">
    <location>
        <begin position="101"/>
        <end position="120"/>
    </location>
</feature>
<feature type="region of interest" description="Disordered" evidence="1">
    <location>
        <begin position="78"/>
        <end position="97"/>
    </location>
</feature>
<feature type="transmembrane region" description="Helical" evidence="2">
    <location>
        <begin position="167"/>
        <end position="194"/>
    </location>
</feature>
<organism evidence="3">
    <name type="scientific">marine sediment metagenome</name>
    <dbReference type="NCBI Taxonomy" id="412755"/>
    <lineage>
        <taxon>unclassified sequences</taxon>
        <taxon>metagenomes</taxon>
        <taxon>ecological metagenomes</taxon>
    </lineage>
</organism>
<keyword evidence="2" id="KW-1133">Transmembrane helix</keyword>
<sequence length="270" mass="28710">MSRPVTTASLAEAAKATISNRWLGTFGICLGLGLAVWGQHGIHSPVRPGGSLFLFVVGVTLAVLAAVPMLGTVLAKPDPQVKVEPPEPSPPTRPGSRRERAIVAASVAAALGLAVAAFQLSGNNRFTFLGVVLWGASVLLFIGAFWERPEGAADEVYSKPSRLAGWLPRWTGASAPVALTLLGAVALGAFFRFYRLDIVPFDMTSDHVEKLLDIRRVVGGQFDVFFANNGGREPMEFYLAAGLIKVFGLDLEFLTLKVTMALAGLLLLPV</sequence>
<feature type="transmembrane region" description="Helical" evidence="2">
    <location>
        <begin position="21"/>
        <end position="40"/>
    </location>
</feature>
<reference evidence="3" key="1">
    <citation type="journal article" date="2014" name="Front. Microbiol.">
        <title>High frequency of phylogenetically diverse reductive dehalogenase-homologous genes in deep subseafloor sedimentary metagenomes.</title>
        <authorList>
            <person name="Kawai M."/>
            <person name="Futagami T."/>
            <person name="Toyoda A."/>
            <person name="Takaki Y."/>
            <person name="Nishi S."/>
            <person name="Hori S."/>
            <person name="Arai W."/>
            <person name="Tsubouchi T."/>
            <person name="Morono Y."/>
            <person name="Uchiyama I."/>
            <person name="Ito T."/>
            <person name="Fujiyama A."/>
            <person name="Inagaki F."/>
            <person name="Takami H."/>
        </authorList>
    </citation>
    <scope>NUCLEOTIDE SEQUENCE</scope>
    <source>
        <strain evidence="3">Expedition CK06-06</strain>
    </source>
</reference>
<keyword evidence="2" id="KW-0812">Transmembrane</keyword>
<feature type="non-terminal residue" evidence="3">
    <location>
        <position position="270"/>
    </location>
</feature>